<proteinExistence type="predicted"/>
<evidence type="ECO:0000313" key="6">
    <source>
        <dbReference type="Proteomes" id="UP000308197"/>
    </source>
</evidence>
<dbReference type="AlphaFoldDB" id="A0A5C3P1B3"/>
<organism evidence="5 6">
    <name type="scientific">Polyporus arcularius HHB13444</name>
    <dbReference type="NCBI Taxonomy" id="1314778"/>
    <lineage>
        <taxon>Eukaryota</taxon>
        <taxon>Fungi</taxon>
        <taxon>Dikarya</taxon>
        <taxon>Basidiomycota</taxon>
        <taxon>Agaricomycotina</taxon>
        <taxon>Agaricomycetes</taxon>
        <taxon>Polyporales</taxon>
        <taxon>Polyporaceae</taxon>
        <taxon>Polyporus</taxon>
    </lineage>
</organism>
<dbReference type="InParanoid" id="A0A5C3P1B3"/>
<dbReference type="STRING" id="1314778.A0A5C3P1B3"/>
<keyword evidence="4" id="KW-0812">Transmembrane</keyword>
<sequence>MPKHLHYKALYRTQDHSLGITSVAFSSAGTLLATAGLDGRVCIWEVKSHKLLHIYTSNTPVISLTWIKNGEDSVVLGYEDGNVATLSITPNTLNLAGFCAHDYATEIIANEGALVATAARDQVRVWEWHPLAPWPLVIALAGPTRTSENLSTEILVVSLHWTSWGDHAAVLVVCYQNHGIQMYESVNWTLVHSVQIRDPIARTDLSPDGQYIALYNLSKGIEVRRVSNGNLRCAFPLDANEKRLLPVLFIHGGDALVAGTTNGVVSLWHLETSQKIQDLRHDRQEKVLALAGHYDNDQDQFVIVTGTYGCRGYATLRWWLAVEKTHEDDDLGQPPASSGVSTQILDWWKTYTVSVGIAVIVTLLAFALDIISLGESEQQRIMGGNDMYV</sequence>
<dbReference type="EMBL" id="ML211450">
    <property type="protein sequence ID" value="TFK82789.1"/>
    <property type="molecule type" value="Genomic_DNA"/>
</dbReference>
<feature type="repeat" description="WD" evidence="3">
    <location>
        <begin position="13"/>
        <end position="54"/>
    </location>
</feature>
<dbReference type="InterPro" id="IPR036322">
    <property type="entry name" value="WD40_repeat_dom_sf"/>
</dbReference>
<feature type="repeat" description="WD" evidence="3">
    <location>
        <begin position="237"/>
        <end position="278"/>
    </location>
</feature>
<dbReference type="InterPro" id="IPR015943">
    <property type="entry name" value="WD40/YVTN_repeat-like_dom_sf"/>
</dbReference>
<keyword evidence="6" id="KW-1185">Reference proteome</keyword>
<reference evidence="5 6" key="1">
    <citation type="journal article" date="2019" name="Nat. Ecol. Evol.">
        <title>Megaphylogeny resolves global patterns of mushroom evolution.</title>
        <authorList>
            <person name="Varga T."/>
            <person name="Krizsan K."/>
            <person name="Foldi C."/>
            <person name="Dima B."/>
            <person name="Sanchez-Garcia M."/>
            <person name="Sanchez-Ramirez S."/>
            <person name="Szollosi G.J."/>
            <person name="Szarkandi J.G."/>
            <person name="Papp V."/>
            <person name="Albert L."/>
            <person name="Andreopoulos W."/>
            <person name="Angelini C."/>
            <person name="Antonin V."/>
            <person name="Barry K.W."/>
            <person name="Bougher N.L."/>
            <person name="Buchanan P."/>
            <person name="Buyck B."/>
            <person name="Bense V."/>
            <person name="Catcheside P."/>
            <person name="Chovatia M."/>
            <person name="Cooper J."/>
            <person name="Damon W."/>
            <person name="Desjardin D."/>
            <person name="Finy P."/>
            <person name="Geml J."/>
            <person name="Haridas S."/>
            <person name="Hughes K."/>
            <person name="Justo A."/>
            <person name="Karasinski D."/>
            <person name="Kautmanova I."/>
            <person name="Kiss B."/>
            <person name="Kocsube S."/>
            <person name="Kotiranta H."/>
            <person name="LaButti K.M."/>
            <person name="Lechner B.E."/>
            <person name="Liimatainen K."/>
            <person name="Lipzen A."/>
            <person name="Lukacs Z."/>
            <person name="Mihaltcheva S."/>
            <person name="Morgado L.N."/>
            <person name="Niskanen T."/>
            <person name="Noordeloos M.E."/>
            <person name="Ohm R.A."/>
            <person name="Ortiz-Santana B."/>
            <person name="Ovrebo C."/>
            <person name="Racz N."/>
            <person name="Riley R."/>
            <person name="Savchenko A."/>
            <person name="Shiryaev A."/>
            <person name="Soop K."/>
            <person name="Spirin V."/>
            <person name="Szebenyi C."/>
            <person name="Tomsovsky M."/>
            <person name="Tulloss R.E."/>
            <person name="Uehling J."/>
            <person name="Grigoriev I.V."/>
            <person name="Vagvolgyi C."/>
            <person name="Papp T."/>
            <person name="Martin F.M."/>
            <person name="Miettinen O."/>
            <person name="Hibbett D.S."/>
            <person name="Nagy L.G."/>
        </authorList>
    </citation>
    <scope>NUCLEOTIDE SEQUENCE [LARGE SCALE GENOMIC DNA]</scope>
    <source>
        <strain evidence="5 6">HHB13444</strain>
    </source>
</reference>
<gene>
    <name evidence="5" type="ORF">K466DRAFT_529936</name>
</gene>
<dbReference type="Pfam" id="PF00400">
    <property type="entry name" value="WD40"/>
    <property type="match status" value="1"/>
</dbReference>
<name>A0A5C3P1B3_9APHY</name>
<keyword evidence="4" id="KW-0472">Membrane</keyword>
<dbReference type="Gene3D" id="2.130.10.10">
    <property type="entry name" value="YVTN repeat-like/Quinoprotein amine dehydrogenase"/>
    <property type="match status" value="2"/>
</dbReference>
<dbReference type="InterPro" id="IPR051179">
    <property type="entry name" value="WD_repeat_multifunction"/>
</dbReference>
<keyword evidence="1 3" id="KW-0853">WD repeat</keyword>
<accession>A0A5C3P1B3</accession>
<keyword evidence="4" id="KW-1133">Transmembrane helix</keyword>
<keyword evidence="2" id="KW-0677">Repeat</keyword>
<dbReference type="PROSITE" id="PS00678">
    <property type="entry name" value="WD_REPEATS_1"/>
    <property type="match status" value="1"/>
</dbReference>
<feature type="transmembrane region" description="Helical" evidence="4">
    <location>
        <begin position="351"/>
        <end position="373"/>
    </location>
</feature>
<evidence type="ECO:0000256" key="1">
    <source>
        <dbReference type="ARBA" id="ARBA00022574"/>
    </source>
</evidence>
<evidence type="ECO:0000256" key="2">
    <source>
        <dbReference type="ARBA" id="ARBA00022737"/>
    </source>
</evidence>
<evidence type="ECO:0000313" key="5">
    <source>
        <dbReference type="EMBL" id="TFK82789.1"/>
    </source>
</evidence>
<dbReference type="SMART" id="SM00320">
    <property type="entry name" value="WD40"/>
    <property type="match status" value="3"/>
</dbReference>
<evidence type="ECO:0000256" key="3">
    <source>
        <dbReference type="PROSITE-ProRule" id="PRU00221"/>
    </source>
</evidence>
<dbReference type="PANTHER" id="PTHR19857:SF8">
    <property type="entry name" value="ANGIO-ASSOCIATED MIGRATORY CELL PROTEIN"/>
    <property type="match status" value="1"/>
</dbReference>
<dbReference type="PROSITE" id="PS50082">
    <property type="entry name" value="WD_REPEATS_2"/>
    <property type="match status" value="2"/>
</dbReference>
<dbReference type="PANTHER" id="PTHR19857">
    <property type="entry name" value="MITOCHONDRIAL DIVISION PROTEIN 1-RELATED"/>
    <property type="match status" value="1"/>
</dbReference>
<dbReference type="InterPro" id="IPR019775">
    <property type="entry name" value="WD40_repeat_CS"/>
</dbReference>
<evidence type="ECO:0000256" key="4">
    <source>
        <dbReference type="SAM" id="Phobius"/>
    </source>
</evidence>
<dbReference type="Proteomes" id="UP000308197">
    <property type="component" value="Unassembled WGS sequence"/>
</dbReference>
<dbReference type="InterPro" id="IPR001680">
    <property type="entry name" value="WD40_rpt"/>
</dbReference>
<protein>
    <submittedName>
        <fullName evidence="5">WD40 repeat-like protein</fullName>
    </submittedName>
</protein>
<dbReference type="SUPFAM" id="SSF50978">
    <property type="entry name" value="WD40 repeat-like"/>
    <property type="match status" value="1"/>
</dbReference>
<dbReference type="PROSITE" id="PS50294">
    <property type="entry name" value="WD_REPEATS_REGION"/>
    <property type="match status" value="1"/>
</dbReference>